<protein>
    <submittedName>
        <fullName evidence="2">Type II toxin-antitoxin system death-on-curing family toxin</fullName>
    </submittedName>
</protein>
<dbReference type="EMBL" id="JAJEQR010000027">
    <property type="protein sequence ID" value="MCC2231324.1"/>
    <property type="molecule type" value="Genomic_DNA"/>
</dbReference>
<gene>
    <name evidence="2" type="ORF">LKD81_10005</name>
</gene>
<feature type="domain" description="Fido" evidence="1">
    <location>
        <begin position="4"/>
        <end position="122"/>
    </location>
</feature>
<evidence type="ECO:0000313" key="2">
    <source>
        <dbReference type="EMBL" id="MCC2231324.1"/>
    </source>
</evidence>
<dbReference type="Gene3D" id="1.20.120.1870">
    <property type="entry name" value="Fic/DOC protein, Fido domain"/>
    <property type="match status" value="1"/>
</dbReference>
<dbReference type="PANTHER" id="PTHR39426">
    <property type="entry name" value="HOMOLOGY TO DEATH-ON-CURING PROTEIN OF PHAGE P1"/>
    <property type="match status" value="1"/>
</dbReference>
<sequence>MIWINTEDVICIHNRIIEKTKGIEGIRDLHGLEAAIAAPLQTFGGQDLFPTDIEKIARLGYGLAANHAFLDGNKRIGAMMTQLLLKWNSYPLELQPGELADMFIAIADRTSGEEKLLQWIKAHRKTERRNER</sequence>
<name>A0AAE3JEP5_9FIRM</name>
<dbReference type="Proteomes" id="UP001198182">
    <property type="component" value="Unassembled WGS sequence"/>
</dbReference>
<accession>A0AAE3JEP5</accession>
<dbReference type="InterPro" id="IPR003812">
    <property type="entry name" value="Fido"/>
</dbReference>
<dbReference type="RefSeq" id="WP_308453844.1">
    <property type="nucleotide sequence ID" value="NZ_JAJEQR010000027.1"/>
</dbReference>
<dbReference type="AlphaFoldDB" id="A0AAE3JEP5"/>
<organism evidence="2 3">
    <name type="scientific">Hominifimenecus microfluidus</name>
    <dbReference type="NCBI Taxonomy" id="2885348"/>
    <lineage>
        <taxon>Bacteria</taxon>
        <taxon>Bacillati</taxon>
        <taxon>Bacillota</taxon>
        <taxon>Clostridia</taxon>
        <taxon>Lachnospirales</taxon>
        <taxon>Lachnospiraceae</taxon>
        <taxon>Hominifimenecus</taxon>
    </lineage>
</organism>
<reference evidence="2" key="1">
    <citation type="submission" date="2021-10" db="EMBL/GenBank/DDBJ databases">
        <title>Anaerobic single-cell dispensing facilitates the cultivation of human gut bacteria.</title>
        <authorList>
            <person name="Afrizal A."/>
        </authorList>
    </citation>
    <scope>NUCLEOTIDE SEQUENCE</scope>
    <source>
        <strain evidence="2">CLA-AA-H215</strain>
    </source>
</reference>
<dbReference type="PROSITE" id="PS51459">
    <property type="entry name" value="FIDO"/>
    <property type="match status" value="1"/>
</dbReference>
<dbReference type="InterPro" id="IPR053737">
    <property type="entry name" value="Type_II_TA_Toxin"/>
</dbReference>
<proteinExistence type="predicted"/>
<evidence type="ECO:0000313" key="3">
    <source>
        <dbReference type="Proteomes" id="UP001198182"/>
    </source>
</evidence>
<comment type="caution">
    <text evidence="2">The sequence shown here is derived from an EMBL/GenBank/DDBJ whole genome shotgun (WGS) entry which is preliminary data.</text>
</comment>
<dbReference type="NCBIfam" id="TIGR01550">
    <property type="entry name" value="DOC_P1"/>
    <property type="match status" value="1"/>
</dbReference>
<dbReference type="InterPro" id="IPR006440">
    <property type="entry name" value="Doc"/>
</dbReference>
<keyword evidence="3" id="KW-1185">Reference proteome</keyword>
<dbReference type="PANTHER" id="PTHR39426:SF1">
    <property type="entry name" value="HOMOLOGY TO DEATH-ON-CURING PROTEIN OF PHAGE P1"/>
    <property type="match status" value="1"/>
</dbReference>
<dbReference type="Pfam" id="PF02661">
    <property type="entry name" value="Fic"/>
    <property type="match status" value="1"/>
</dbReference>
<dbReference type="SUPFAM" id="SSF140931">
    <property type="entry name" value="Fic-like"/>
    <property type="match status" value="1"/>
</dbReference>
<dbReference type="InterPro" id="IPR036597">
    <property type="entry name" value="Fido-like_dom_sf"/>
</dbReference>
<evidence type="ECO:0000259" key="1">
    <source>
        <dbReference type="PROSITE" id="PS51459"/>
    </source>
</evidence>
<dbReference type="GO" id="GO:0016301">
    <property type="term" value="F:kinase activity"/>
    <property type="evidence" value="ECO:0007669"/>
    <property type="project" value="InterPro"/>
</dbReference>